<dbReference type="SMART" id="SM00060">
    <property type="entry name" value="FN3"/>
    <property type="match status" value="2"/>
</dbReference>
<dbReference type="InterPro" id="IPR036116">
    <property type="entry name" value="FN3_sf"/>
</dbReference>
<feature type="domain" description="Fibronectin type-III" evidence="4">
    <location>
        <begin position="581"/>
        <end position="682"/>
    </location>
</feature>
<evidence type="ECO:0000259" key="3">
    <source>
        <dbReference type="PROSITE" id="PS50093"/>
    </source>
</evidence>
<feature type="region of interest" description="Disordered" evidence="2">
    <location>
        <begin position="978"/>
        <end position="997"/>
    </location>
</feature>
<gene>
    <name evidence="5" type="ORF">HMJ29_10620</name>
</gene>
<keyword evidence="6" id="KW-1185">Reference proteome</keyword>
<dbReference type="PROSITE" id="PS50093">
    <property type="entry name" value="PKD"/>
    <property type="match status" value="1"/>
</dbReference>
<evidence type="ECO:0000313" key="6">
    <source>
        <dbReference type="Proteomes" id="UP000501623"/>
    </source>
</evidence>
<dbReference type="InterPro" id="IPR013783">
    <property type="entry name" value="Ig-like_fold"/>
</dbReference>
<dbReference type="PANTHER" id="PTHR13817:SF73">
    <property type="entry name" value="FIBRONECTIN TYPE-III DOMAIN-CONTAINING PROTEIN"/>
    <property type="match status" value="1"/>
</dbReference>
<dbReference type="SUPFAM" id="SSF49299">
    <property type="entry name" value="PKD domain"/>
    <property type="match status" value="1"/>
</dbReference>
<evidence type="ECO:0000256" key="2">
    <source>
        <dbReference type="SAM" id="MobiDB-lite"/>
    </source>
</evidence>
<dbReference type="EMBL" id="CP053538">
    <property type="protein sequence ID" value="QJX47367.1"/>
    <property type="molecule type" value="Genomic_DNA"/>
</dbReference>
<keyword evidence="1" id="KW-0677">Repeat</keyword>
<dbReference type="InterPro" id="IPR022409">
    <property type="entry name" value="PKD/Chitinase_dom"/>
</dbReference>
<dbReference type="SMART" id="SM00089">
    <property type="entry name" value="PKD"/>
    <property type="match status" value="1"/>
</dbReference>
<dbReference type="InterPro" id="IPR000601">
    <property type="entry name" value="PKD_dom"/>
</dbReference>
<dbReference type="CDD" id="cd00063">
    <property type="entry name" value="FN3"/>
    <property type="match status" value="1"/>
</dbReference>
<accession>A0A6M6BGL0</accession>
<dbReference type="PANTHER" id="PTHR13817">
    <property type="entry name" value="TITIN"/>
    <property type="match status" value="1"/>
</dbReference>
<name>A0A6M6BGL0_9BACT</name>
<dbReference type="KEGG" id="hts:HMJ29_10620"/>
<reference evidence="5 6" key="1">
    <citation type="submission" date="2020-05" db="EMBL/GenBank/DDBJ databases">
        <title>Complete genome sequence of Hymenobacter sp. TS19 in Coasted Sand Dune.</title>
        <authorList>
            <person name="Lee J.-H."/>
            <person name="Jung J.-H."/>
            <person name="Jeong S."/>
            <person name="Zhao L."/>
            <person name="Kim M.-K."/>
            <person name="Seo H.-S."/>
            <person name="Lim S."/>
        </authorList>
    </citation>
    <scope>NUCLEOTIDE SEQUENCE [LARGE SCALE GENOMIC DNA]</scope>
    <source>
        <strain evidence="5 6">TS19</strain>
    </source>
</reference>
<dbReference type="InterPro" id="IPR003961">
    <property type="entry name" value="FN3_dom"/>
</dbReference>
<sequence length="1433" mass="145308">MKHTSNHSSFSGRARKLITGLLTGLATMGLIPSLSAQTTAPAPLVLTSAAPVTENFNGLGTTLGTQVPTGFVLANGASVSYSNAANTTVTTRVGGTTGSGALNGTSAGGAYNFADGISGSSTDRALGFLSSSSFTSPRHLLLALQNNTGATITDLTVAYDIEKYRSGTTSFEWQFYTSPNGSTWTQVNSEPFRGDDVTAVVNPATSVSKSLTITGLSVKAGDVTYLRWSYVGAGSTFSQGLGLDNLTITPTLSGSQPPAPVASITTGSVSASSFCVTASAGSPAFEVAYTSTGTFTGTYKVQLSDASGVFAANATNIIGSGSASPISASIPAGTASGTQYRVRVLNDAPATTGSAGSAALTVNLTSASNPVTISPSSPQTITTTGTGATLNASAATGSAFAWQYSTSATGPFTPIAGATASMYQLKGADFAGAGTYYLVAQATTSTACGNVAGVSSPITVTVSAPAPTPVLSVSQTSLPAFGDVAVGAGAPPKSFVVSGTNLTDNITITPPVGFEIRTGTNPFACCAIVLSPVQGLVPNTTIEVRFTPTAAQVTQASIPVVNPGYLSQQVAVSGTGVAPVYPATLATKPVADLAPTSFSAGGTIADDGGSAVTARGVVWSKTPNPTLGLARTVDGAGTGEFSSTITDLLPGTTYYVRAYATNGTSTAYGDELTVTTVAVPLATEPTAPAALTASAVTATSVQLTLTGGASATKYLVVARIAAPVDAEPTDAVTYTADAAFGKGGTLSKGNYVVYNGMEPTVTVTNLRPNTPYYFTAFAFNDNNTPYAENYLTTTPGTLTQTTKAAPIALLLEENFEYTAGTLLTANNWTSHSGTGTKSVAVSATNLSYSGYSANSGKSAALVANGEDVNRTFSPVYARTPVYVSLLVNASSVSTTGEYFFHLGPQPIGSTFRSRLFVRKEAASGKLQFGVSSGSGEVKYTDAAYNLSTTYLVVLKYSFDEASNTSTLFINPATLNEEPTEAAASATETGTTPAAPNDNIGSVALRQGSNTPGLLVDGIRVGTTYRVVRTGLTCLDPVLTVPAIATVYSTADQCGASVAFAATATGAPAPAITYTIQQEGATTAITSPYLFPVGTTVVTATAANECSTETKTFTVTVEDKQAPAVLTQNLTVALSKGAATITAAQVDKGSTDACGIATLTLDRTAFSCENIGENTVTLTVTDIHGNVATKTATVTVTGEIPAPAIAVVPGSGVYTGGVATNLYLGYGPKSATLSATGGVAYSWSPAAGLSNTTVANPVFTPAMPGTFTFTVTVTSASGCTASKSITLTVIDVRCGNKNDKVTVCHKGREVCVSAADVADHLQHGDLLGDCVSSTSAQSAALAGGTTSQTPLFEAYPNPFTAQTVVHFRTVKTGAAQLQIYNSLGQVVKTFYSGVAQSGQEYEFTLEGTSLAPGLYTGRLVLNGEVQTLRLMLNK</sequence>
<dbReference type="SUPFAM" id="SSF49265">
    <property type="entry name" value="Fibronectin type III"/>
    <property type="match status" value="1"/>
</dbReference>
<dbReference type="RefSeq" id="WP_171591459.1">
    <property type="nucleotide sequence ID" value="NZ_CP053538.1"/>
</dbReference>
<proteinExistence type="predicted"/>
<evidence type="ECO:0000259" key="4">
    <source>
        <dbReference type="PROSITE" id="PS50853"/>
    </source>
</evidence>
<feature type="domain" description="Fibronectin type-III" evidence="4">
    <location>
        <begin position="687"/>
        <end position="797"/>
    </location>
</feature>
<dbReference type="InterPro" id="IPR050964">
    <property type="entry name" value="Striated_Muscle_Regulatory"/>
</dbReference>
<evidence type="ECO:0000256" key="1">
    <source>
        <dbReference type="ARBA" id="ARBA00022737"/>
    </source>
</evidence>
<dbReference type="PROSITE" id="PS50853">
    <property type="entry name" value="FN3"/>
    <property type="match status" value="2"/>
</dbReference>
<feature type="compositionally biased region" description="Low complexity" evidence="2">
    <location>
        <begin position="980"/>
        <end position="995"/>
    </location>
</feature>
<feature type="domain" description="PKD" evidence="3">
    <location>
        <begin position="1238"/>
        <end position="1288"/>
    </location>
</feature>
<protein>
    <submittedName>
        <fullName evidence="5">T9SS type A sorting domain-containing protein</fullName>
    </submittedName>
</protein>
<dbReference type="NCBIfam" id="TIGR04183">
    <property type="entry name" value="Por_Secre_tail"/>
    <property type="match status" value="1"/>
</dbReference>
<dbReference type="Proteomes" id="UP000501623">
    <property type="component" value="Chromosome"/>
</dbReference>
<evidence type="ECO:0000313" key="5">
    <source>
        <dbReference type="EMBL" id="QJX47367.1"/>
    </source>
</evidence>
<dbReference type="InterPro" id="IPR035986">
    <property type="entry name" value="PKD_dom_sf"/>
</dbReference>
<dbReference type="InterPro" id="IPR026444">
    <property type="entry name" value="Secre_tail"/>
</dbReference>
<organism evidence="5 6">
    <name type="scientific">Hymenobacter taeanensis</name>
    <dbReference type="NCBI Taxonomy" id="2735321"/>
    <lineage>
        <taxon>Bacteria</taxon>
        <taxon>Pseudomonadati</taxon>
        <taxon>Bacteroidota</taxon>
        <taxon>Cytophagia</taxon>
        <taxon>Cytophagales</taxon>
        <taxon>Hymenobacteraceae</taxon>
        <taxon>Hymenobacter</taxon>
    </lineage>
</organism>
<dbReference type="Gene3D" id="2.60.40.10">
    <property type="entry name" value="Immunoglobulins"/>
    <property type="match status" value="2"/>
</dbReference>